<reference evidence="1 2" key="1">
    <citation type="journal article" date="2020" name="Nature">
        <title>Six reference-quality genomes reveal evolution of bat adaptations.</title>
        <authorList>
            <person name="Jebb D."/>
            <person name="Huang Z."/>
            <person name="Pippel M."/>
            <person name="Hughes G.M."/>
            <person name="Lavrichenko K."/>
            <person name="Devanna P."/>
            <person name="Winkler S."/>
            <person name="Jermiin L.S."/>
            <person name="Skirmuntt E.C."/>
            <person name="Katzourakis A."/>
            <person name="Burkitt-Gray L."/>
            <person name="Ray D.A."/>
            <person name="Sullivan K.A.M."/>
            <person name="Roscito J.G."/>
            <person name="Kirilenko B.M."/>
            <person name="Davalos L.M."/>
            <person name="Corthals A.P."/>
            <person name="Power M.L."/>
            <person name="Jones G."/>
            <person name="Ransome R.D."/>
            <person name="Dechmann D.K.N."/>
            <person name="Locatelli A.G."/>
            <person name="Puechmaille S.J."/>
            <person name="Fedrigo O."/>
            <person name="Jarvis E.D."/>
            <person name="Hiller M."/>
            <person name="Vernes S.C."/>
            <person name="Myers E.W."/>
            <person name="Teeling E.C."/>
        </authorList>
    </citation>
    <scope>NUCLEOTIDE SEQUENCE [LARGE SCALE GENOMIC DNA]</scope>
    <source>
        <strain evidence="1">MMolMol1</strain>
        <tissue evidence="1">Muscle</tissue>
    </source>
</reference>
<evidence type="ECO:0000313" key="1">
    <source>
        <dbReference type="EMBL" id="KAF6444243.1"/>
    </source>
</evidence>
<gene>
    <name evidence="1" type="ORF">HJG59_008548</name>
</gene>
<keyword evidence="2" id="KW-1185">Reference proteome</keyword>
<name>A0A7J8F971_MOLMO</name>
<dbReference type="EMBL" id="JACASF010000012">
    <property type="protein sequence ID" value="KAF6444243.1"/>
    <property type="molecule type" value="Genomic_DNA"/>
</dbReference>
<comment type="caution">
    <text evidence="1">The sequence shown here is derived from an EMBL/GenBank/DDBJ whole genome shotgun (WGS) entry which is preliminary data.</text>
</comment>
<sequence length="129" mass="15244">MTILFLWTPLTSKSFRGWWHDLVDTVCRVVCFRAEESSPFILDSKGTYSLLWRETFSLFSQVVDYVNTLEELDQKKRCQCLCSDVQKWERPMENGLPQNTNIYASLEKNKLIYRVFFPPFNQGSRNQST</sequence>
<accession>A0A7J8F971</accession>
<dbReference type="InParanoid" id="A0A7J8F971"/>
<protein>
    <submittedName>
        <fullName evidence="1">Uncharacterized protein</fullName>
    </submittedName>
</protein>
<proteinExistence type="predicted"/>
<dbReference type="AlphaFoldDB" id="A0A7J8F971"/>
<organism evidence="1 2">
    <name type="scientific">Molossus molossus</name>
    <name type="common">Pallas' mastiff bat</name>
    <name type="synonym">Vespertilio molossus</name>
    <dbReference type="NCBI Taxonomy" id="27622"/>
    <lineage>
        <taxon>Eukaryota</taxon>
        <taxon>Metazoa</taxon>
        <taxon>Chordata</taxon>
        <taxon>Craniata</taxon>
        <taxon>Vertebrata</taxon>
        <taxon>Euteleostomi</taxon>
        <taxon>Mammalia</taxon>
        <taxon>Eutheria</taxon>
        <taxon>Laurasiatheria</taxon>
        <taxon>Chiroptera</taxon>
        <taxon>Yangochiroptera</taxon>
        <taxon>Molossidae</taxon>
        <taxon>Molossus</taxon>
    </lineage>
</organism>
<evidence type="ECO:0000313" key="2">
    <source>
        <dbReference type="Proteomes" id="UP000550707"/>
    </source>
</evidence>
<dbReference type="Proteomes" id="UP000550707">
    <property type="component" value="Unassembled WGS sequence"/>
</dbReference>